<evidence type="ECO:0000313" key="11">
    <source>
        <dbReference type="Proteomes" id="UP000800040"/>
    </source>
</evidence>
<reference evidence="10" key="1">
    <citation type="submission" date="2020-01" db="EMBL/GenBank/DDBJ databases">
        <authorList>
            <consortium name="DOE Joint Genome Institute"/>
            <person name="Haridas S."/>
            <person name="Albert R."/>
            <person name="Binder M."/>
            <person name="Bloem J."/>
            <person name="Labutti K."/>
            <person name="Salamov A."/>
            <person name="Andreopoulos B."/>
            <person name="Baker S.E."/>
            <person name="Barry K."/>
            <person name="Bills G."/>
            <person name="Bluhm B.H."/>
            <person name="Cannon C."/>
            <person name="Castanera R."/>
            <person name="Culley D.E."/>
            <person name="Daum C."/>
            <person name="Ezra D."/>
            <person name="Gonzalez J.B."/>
            <person name="Henrissat B."/>
            <person name="Kuo A."/>
            <person name="Liang C."/>
            <person name="Lipzen A."/>
            <person name="Lutzoni F."/>
            <person name="Magnuson J."/>
            <person name="Mondo S."/>
            <person name="Nolan M."/>
            <person name="Ohm R."/>
            <person name="Pangilinan J."/>
            <person name="Park H.-J."/>
            <person name="Ramirez L."/>
            <person name="Alfaro M."/>
            <person name="Sun H."/>
            <person name="Tritt A."/>
            <person name="Yoshinaga Y."/>
            <person name="Zwiers L.-H."/>
            <person name="Turgeon B.G."/>
            <person name="Goodwin S.B."/>
            <person name="Spatafora J.W."/>
            <person name="Crous P.W."/>
            <person name="Grigoriev I.V."/>
        </authorList>
    </citation>
    <scope>NUCLEOTIDE SEQUENCE</scope>
    <source>
        <strain evidence="10">P77</strain>
    </source>
</reference>
<evidence type="ECO:0000256" key="8">
    <source>
        <dbReference type="RuleBase" id="RU367062"/>
    </source>
</evidence>
<dbReference type="Proteomes" id="UP000800040">
    <property type="component" value="Unassembled WGS sequence"/>
</dbReference>
<keyword evidence="7 8" id="KW-0472">Membrane</keyword>
<evidence type="ECO:0000256" key="5">
    <source>
        <dbReference type="ARBA" id="ARBA00022946"/>
    </source>
</evidence>
<dbReference type="GO" id="GO:0140053">
    <property type="term" value="P:mitochondrial gene expression"/>
    <property type="evidence" value="ECO:0007669"/>
    <property type="project" value="UniProtKB-UniRule"/>
</dbReference>
<comment type="function">
    <text evidence="8">Mitochondrial mRNA stabilization factor.</text>
</comment>
<keyword evidence="5 8" id="KW-0809">Transit peptide</keyword>
<dbReference type="FunFam" id="3.30.460.10:FF:000044">
    <property type="entry name" value="ATPase synthesis protein 25, mitochondrial"/>
    <property type="match status" value="1"/>
</dbReference>
<proteinExistence type="inferred from homology"/>
<feature type="compositionally biased region" description="Polar residues" evidence="9">
    <location>
        <begin position="371"/>
        <end position="381"/>
    </location>
</feature>
<evidence type="ECO:0000256" key="2">
    <source>
        <dbReference type="ARBA" id="ARBA00004443"/>
    </source>
</evidence>
<feature type="region of interest" description="Disordered" evidence="9">
    <location>
        <begin position="319"/>
        <end position="381"/>
    </location>
</feature>
<name>A0A6A5KTM8_9PLEO</name>
<dbReference type="GO" id="GO:0005743">
    <property type="term" value="C:mitochondrial inner membrane"/>
    <property type="evidence" value="ECO:0007669"/>
    <property type="project" value="UniProtKB-SubCell"/>
</dbReference>
<keyword evidence="4 8" id="KW-0999">Mitochondrion inner membrane</keyword>
<dbReference type="Gene3D" id="3.30.460.10">
    <property type="entry name" value="Beta Polymerase, domain 2"/>
    <property type="match status" value="1"/>
</dbReference>
<protein>
    <recommendedName>
        <fullName evidence="8">ATPase synthesis protein 25</fullName>
    </recommendedName>
</protein>
<dbReference type="AlphaFoldDB" id="A0A6A5KTM8"/>
<comment type="subcellular location">
    <subcellularLocation>
        <location evidence="2 8">Mitochondrion inner membrane</location>
        <topology evidence="2 8">Peripheral membrane protein</topology>
        <orientation evidence="2 8">Matrix side</orientation>
    </subcellularLocation>
</comment>
<keyword evidence="11" id="KW-1185">Reference proteome</keyword>
<dbReference type="EMBL" id="ML975245">
    <property type="protein sequence ID" value="KAF1839540.1"/>
    <property type="molecule type" value="Genomic_DNA"/>
</dbReference>
<gene>
    <name evidence="10" type="ORF">BDW02DRAFT_156963</name>
</gene>
<evidence type="ECO:0000256" key="3">
    <source>
        <dbReference type="ARBA" id="ARBA00010787"/>
    </source>
</evidence>
<evidence type="ECO:0000256" key="4">
    <source>
        <dbReference type="ARBA" id="ARBA00022792"/>
    </source>
</evidence>
<dbReference type="GO" id="GO:0048255">
    <property type="term" value="P:mRNA stabilization"/>
    <property type="evidence" value="ECO:0007669"/>
    <property type="project" value="TreeGrafter"/>
</dbReference>
<comment type="similarity">
    <text evidence="3 8">Belongs to the ATP25 family.</text>
</comment>
<organism evidence="10 11">
    <name type="scientific">Decorospora gaudefroyi</name>
    <dbReference type="NCBI Taxonomy" id="184978"/>
    <lineage>
        <taxon>Eukaryota</taxon>
        <taxon>Fungi</taxon>
        <taxon>Dikarya</taxon>
        <taxon>Ascomycota</taxon>
        <taxon>Pezizomycotina</taxon>
        <taxon>Dothideomycetes</taxon>
        <taxon>Pleosporomycetidae</taxon>
        <taxon>Pleosporales</taxon>
        <taxon>Pleosporineae</taxon>
        <taxon>Pleosporaceae</taxon>
        <taxon>Decorospora</taxon>
    </lineage>
</organism>
<keyword evidence="6 8" id="KW-0496">Mitochondrion</keyword>
<evidence type="ECO:0000256" key="9">
    <source>
        <dbReference type="SAM" id="MobiDB-lite"/>
    </source>
</evidence>
<feature type="region of interest" description="Disordered" evidence="9">
    <location>
        <begin position="49"/>
        <end position="82"/>
    </location>
</feature>
<dbReference type="OrthoDB" id="107372at2759"/>
<dbReference type="PANTHER" id="PTHR28087">
    <property type="entry name" value="ATPASE SYNTHESIS PROTEIN 25, MITOCHONDRIAL"/>
    <property type="match status" value="1"/>
</dbReference>
<dbReference type="InterPro" id="IPR040152">
    <property type="entry name" value="Atp25"/>
</dbReference>
<dbReference type="InterPro" id="IPR043519">
    <property type="entry name" value="NT_sf"/>
</dbReference>
<feature type="compositionally biased region" description="Basic and acidic residues" evidence="9">
    <location>
        <begin position="321"/>
        <end position="349"/>
    </location>
</feature>
<evidence type="ECO:0000256" key="6">
    <source>
        <dbReference type="ARBA" id="ARBA00023128"/>
    </source>
</evidence>
<dbReference type="PANTHER" id="PTHR28087:SF1">
    <property type="entry name" value="ATPASE SYNTHESIS PROTEIN 25, MITOCHONDRIAL"/>
    <property type="match status" value="1"/>
</dbReference>
<accession>A0A6A5KTM8</accession>
<evidence type="ECO:0000256" key="7">
    <source>
        <dbReference type="ARBA" id="ARBA00023136"/>
    </source>
</evidence>
<comment type="function">
    <text evidence="1">Probable mitochondrial mRNA stabilization factor.</text>
</comment>
<evidence type="ECO:0000256" key="1">
    <source>
        <dbReference type="ARBA" id="ARBA00003470"/>
    </source>
</evidence>
<sequence length="381" mass="42044">MYLTRTASSYVCRACRKVAAPSSSSRSGPHGATLRACVPSSSIARRAFGTSASRRAESTAPELQQHPPTHGHISTEAAPEAASQVVPSAAPIPWYLREHSSIPSQTQQAAQLPPLPPNPPPLLQTLVEYVSVTAGLDDVQLLDLRHLDPPPALGPKLVMMIATARSEKHLHVAADRFCRYLRREHGLRANAAGLLGRNELKIKLRRKAKRMRMLANVGGAAPEGNIDDGIRTGWICCTLGKLEAHPDDTHMPGDNVQEFVGFRDVKSGVNVVVQMFTEEKRAETDLETLWGGVLRTNQRKDKSADEALKELEQDFEDLEDHVDQSHHQDRQPARTLRFEPHVDPHKHPDAPAPAQQMRRPQRAAGDFFPPASTSVTRKQLR</sequence>
<evidence type="ECO:0000313" key="10">
    <source>
        <dbReference type="EMBL" id="KAF1839540.1"/>
    </source>
</evidence>